<evidence type="ECO:0000256" key="3">
    <source>
        <dbReference type="ARBA" id="ARBA00023163"/>
    </source>
</evidence>
<dbReference type="Gene3D" id="1.10.10.10">
    <property type="entry name" value="Winged helix-like DNA-binding domain superfamily/Winged helix DNA-binding domain"/>
    <property type="match status" value="1"/>
</dbReference>
<dbReference type="InterPro" id="IPR019885">
    <property type="entry name" value="Tscrpt_reg_HTH_AsnC-type_CS"/>
</dbReference>
<dbReference type="EMBL" id="JBEPSH010000001">
    <property type="protein sequence ID" value="MET4575098.1"/>
    <property type="molecule type" value="Genomic_DNA"/>
</dbReference>
<dbReference type="InterPro" id="IPR011008">
    <property type="entry name" value="Dimeric_a/b-barrel"/>
</dbReference>
<dbReference type="PROSITE" id="PS50956">
    <property type="entry name" value="HTH_ASNC_2"/>
    <property type="match status" value="1"/>
</dbReference>
<evidence type="ECO:0000313" key="5">
    <source>
        <dbReference type="EMBL" id="MET4575098.1"/>
    </source>
</evidence>
<keyword evidence="2" id="KW-0238">DNA-binding</keyword>
<dbReference type="InterPro" id="IPR036390">
    <property type="entry name" value="WH_DNA-bd_sf"/>
</dbReference>
<dbReference type="PRINTS" id="PR00033">
    <property type="entry name" value="HTHASNC"/>
</dbReference>
<evidence type="ECO:0000256" key="2">
    <source>
        <dbReference type="ARBA" id="ARBA00023125"/>
    </source>
</evidence>
<dbReference type="Gene3D" id="3.30.70.920">
    <property type="match status" value="1"/>
</dbReference>
<dbReference type="Proteomes" id="UP001549320">
    <property type="component" value="Unassembled WGS sequence"/>
</dbReference>
<evidence type="ECO:0000259" key="4">
    <source>
        <dbReference type="PROSITE" id="PS50956"/>
    </source>
</evidence>
<dbReference type="RefSeq" id="WP_354440355.1">
    <property type="nucleotide sequence ID" value="NZ_JBEPSH010000001.1"/>
</dbReference>
<evidence type="ECO:0000256" key="1">
    <source>
        <dbReference type="ARBA" id="ARBA00023015"/>
    </source>
</evidence>
<dbReference type="InterPro" id="IPR019887">
    <property type="entry name" value="Tscrpt_reg_AsnC/Lrp_C"/>
</dbReference>
<dbReference type="Pfam" id="PF13412">
    <property type="entry name" value="HTH_24"/>
    <property type="match status" value="1"/>
</dbReference>
<dbReference type="InterPro" id="IPR019888">
    <property type="entry name" value="Tscrpt_reg_AsnC-like"/>
</dbReference>
<dbReference type="PANTHER" id="PTHR30154:SF34">
    <property type="entry name" value="TRANSCRIPTIONAL REGULATOR AZLB"/>
    <property type="match status" value="1"/>
</dbReference>
<dbReference type="PANTHER" id="PTHR30154">
    <property type="entry name" value="LEUCINE-RESPONSIVE REGULATORY PROTEIN"/>
    <property type="match status" value="1"/>
</dbReference>
<dbReference type="InterPro" id="IPR011991">
    <property type="entry name" value="ArsR-like_HTH"/>
</dbReference>
<sequence length="158" mass="18274">MNSSKEEKIFDKTDLSILRILLQDARRTLQEIGQEVGLSTTSCWSRIKRLESEGVIKRYTIEVDPASLGYRDTVIVQLNLESHTEDTLYAFGQVLATIPEVLEAYLVSGDYDYYIRIAVRDTRDYERLLREKLYKIPGIRHSKSSFVLRVLKEESVPV</sequence>
<keyword evidence="1" id="KW-0805">Transcription regulation</keyword>
<accession>A0ABV2Q3D6</accession>
<feature type="domain" description="HTH asnC-type" evidence="4">
    <location>
        <begin position="10"/>
        <end position="71"/>
    </location>
</feature>
<name>A0ABV2Q3D6_9BURK</name>
<evidence type="ECO:0000313" key="6">
    <source>
        <dbReference type="Proteomes" id="UP001549320"/>
    </source>
</evidence>
<gene>
    <name evidence="5" type="ORF">ABIE13_000195</name>
</gene>
<keyword evidence="6" id="KW-1185">Reference proteome</keyword>
<proteinExistence type="predicted"/>
<dbReference type="SUPFAM" id="SSF46785">
    <property type="entry name" value="Winged helix' DNA-binding domain"/>
    <property type="match status" value="1"/>
</dbReference>
<protein>
    <submittedName>
        <fullName evidence="5">Lrp/AsnC family leucine-responsive transcriptional regulator</fullName>
    </submittedName>
</protein>
<dbReference type="SMART" id="SM00344">
    <property type="entry name" value="HTH_ASNC"/>
    <property type="match status" value="1"/>
</dbReference>
<dbReference type="CDD" id="cd00090">
    <property type="entry name" value="HTH_ARSR"/>
    <property type="match status" value="1"/>
</dbReference>
<dbReference type="PROSITE" id="PS00519">
    <property type="entry name" value="HTH_ASNC_1"/>
    <property type="match status" value="1"/>
</dbReference>
<comment type="caution">
    <text evidence="5">The sequence shown here is derived from an EMBL/GenBank/DDBJ whole genome shotgun (WGS) entry which is preliminary data.</text>
</comment>
<keyword evidence="3" id="KW-0804">Transcription</keyword>
<dbReference type="Pfam" id="PF01037">
    <property type="entry name" value="AsnC_trans_reg"/>
    <property type="match status" value="1"/>
</dbReference>
<dbReference type="InterPro" id="IPR036388">
    <property type="entry name" value="WH-like_DNA-bd_sf"/>
</dbReference>
<dbReference type="SUPFAM" id="SSF54909">
    <property type="entry name" value="Dimeric alpha+beta barrel"/>
    <property type="match status" value="1"/>
</dbReference>
<reference evidence="5 6" key="1">
    <citation type="submission" date="2024-06" db="EMBL/GenBank/DDBJ databases">
        <title>Sorghum-associated microbial communities from plants grown in Nebraska, USA.</title>
        <authorList>
            <person name="Schachtman D."/>
        </authorList>
    </citation>
    <scope>NUCLEOTIDE SEQUENCE [LARGE SCALE GENOMIC DNA]</scope>
    <source>
        <strain evidence="5 6">2709</strain>
    </source>
</reference>
<dbReference type="InterPro" id="IPR000485">
    <property type="entry name" value="AsnC-type_HTH_dom"/>
</dbReference>
<organism evidence="5 6">
    <name type="scientific">Ottowia thiooxydans</name>
    <dbReference type="NCBI Taxonomy" id="219182"/>
    <lineage>
        <taxon>Bacteria</taxon>
        <taxon>Pseudomonadati</taxon>
        <taxon>Pseudomonadota</taxon>
        <taxon>Betaproteobacteria</taxon>
        <taxon>Burkholderiales</taxon>
        <taxon>Comamonadaceae</taxon>
        <taxon>Ottowia</taxon>
    </lineage>
</organism>